<feature type="region of interest" description="Disordered" evidence="1">
    <location>
        <begin position="17"/>
        <end position="58"/>
    </location>
</feature>
<gene>
    <name evidence="2" type="ORF">E2C01_060830</name>
</gene>
<evidence type="ECO:0000256" key="1">
    <source>
        <dbReference type="SAM" id="MobiDB-lite"/>
    </source>
</evidence>
<feature type="compositionally biased region" description="Basic and acidic residues" evidence="1">
    <location>
        <begin position="37"/>
        <end position="58"/>
    </location>
</feature>
<sequence>MVMEGRKSYDLNNVLSGIRNNGGGGGSGGSKWRKARGREEGEKGTREGGREDNTARVC</sequence>
<accession>A0A5B7HA41</accession>
<reference evidence="2 3" key="1">
    <citation type="submission" date="2019-05" db="EMBL/GenBank/DDBJ databases">
        <title>Another draft genome of Portunus trituberculatus and its Hox gene families provides insights of decapod evolution.</title>
        <authorList>
            <person name="Jeong J.-H."/>
            <person name="Song I."/>
            <person name="Kim S."/>
            <person name="Choi T."/>
            <person name="Kim D."/>
            <person name="Ryu S."/>
            <person name="Kim W."/>
        </authorList>
    </citation>
    <scope>NUCLEOTIDE SEQUENCE [LARGE SCALE GENOMIC DNA]</scope>
    <source>
        <tissue evidence="2">Muscle</tissue>
    </source>
</reference>
<evidence type="ECO:0000313" key="3">
    <source>
        <dbReference type="Proteomes" id="UP000324222"/>
    </source>
</evidence>
<organism evidence="2 3">
    <name type="scientific">Portunus trituberculatus</name>
    <name type="common">Swimming crab</name>
    <name type="synonym">Neptunus trituberculatus</name>
    <dbReference type="NCBI Taxonomy" id="210409"/>
    <lineage>
        <taxon>Eukaryota</taxon>
        <taxon>Metazoa</taxon>
        <taxon>Ecdysozoa</taxon>
        <taxon>Arthropoda</taxon>
        <taxon>Crustacea</taxon>
        <taxon>Multicrustacea</taxon>
        <taxon>Malacostraca</taxon>
        <taxon>Eumalacostraca</taxon>
        <taxon>Eucarida</taxon>
        <taxon>Decapoda</taxon>
        <taxon>Pleocyemata</taxon>
        <taxon>Brachyura</taxon>
        <taxon>Eubrachyura</taxon>
        <taxon>Portunoidea</taxon>
        <taxon>Portunidae</taxon>
        <taxon>Portuninae</taxon>
        <taxon>Portunus</taxon>
    </lineage>
</organism>
<dbReference type="AlphaFoldDB" id="A0A5B7HA41"/>
<protein>
    <submittedName>
        <fullName evidence="2">Uncharacterized protein</fullName>
    </submittedName>
</protein>
<keyword evidence="3" id="KW-1185">Reference proteome</keyword>
<proteinExistence type="predicted"/>
<evidence type="ECO:0000313" key="2">
    <source>
        <dbReference type="EMBL" id="MPC66679.1"/>
    </source>
</evidence>
<dbReference type="Proteomes" id="UP000324222">
    <property type="component" value="Unassembled WGS sequence"/>
</dbReference>
<comment type="caution">
    <text evidence="2">The sequence shown here is derived from an EMBL/GenBank/DDBJ whole genome shotgun (WGS) entry which is preliminary data.</text>
</comment>
<name>A0A5B7HA41_PORTR</name>
<feature type="compositionally biased region" description="Gly residues" evidence="1">
    <location>
        <begin position="20"/>
        <end position="29"/>
    </location>
</feature>
<dbReference type="EMBL" id="VSRR010025109">
    <property type="protein sequence ID" value="MPC66679.1"/>
    <property type="molecule type" value="Genomic_DNA"/>
</dbReference>